<protein>
    <submittedName>
        <fullName evidence="1">Uncharacterized protein</fullName>
    </submittedName>
</protein>
<evidence type="ECO:0000313" key="1">
    <source>
        <dbReference type="EMBL" id="RIB10187.1"/>
    </source>
</evidence>
<accession>A0A397UM13</accession>
<dbReference type="Proteomes" id="UP000266673">
    <property type="component" value="Unassembled WGS sequence"/>
</dbReference>
<evidence type="ECO:0000313" key="2">
    <source>
        <dbReference type="Proteomes" id="UP000266673"/>
    </source>
</evidence>
<dbReference type="EMBL" id="QKWP01001281">
    <property type="protein sequence ID" value="RIB10187.1"/>
    <property type="molecule type" value="Genomic_DNA"/>
</dbReference>
<organism evidence="1 2">
    <name type="scientific">Gigaspora rosea</name>
    <dbReference type="NCBI Taxonomy" id="44941"/>
    <lineage>
        <taxon>Eukaryota</taxon>
        <taxon>Fungi</taxon>
        <taxon>Fungi incertae sedis</taxon>
        <taxon>Mucoromycota</taxon>
        <taxon>Glomeromycotina</taxon>
        <taxon>Glomeromycetes</taxon>
        <taxon>Diversisporales</taxon>
        <taxon>Gigasporaceae</taxon>
        <taxon>Gigaspora</taxon>
    </lineage>
</organism>
<reference evidence="1 2" key="1">
    <citation type="submission" date="2018-06" db="EMBL/GenBank/DDBJ databases">
        <title>Comparative genomics reveals the genomic features of Rhizophagus irregularis, R. cerebriforme, R. diaphanum and Gigaspora rosea, and their symbiotic lifestyle signature.</title>
        <authorList>
            <person name="Morin E."/>
            <person name="San Clemente H."/>
            <person name="Chen E.C.H."/>
            <person name="De La Providencia I."/>
            <person name="Hainaut M."/>
            <person name="Kuo A."/>
            <person name="Kohler A."/>
            <person name="Murat C."/>
            <person name="Tang N."/>
            <person name="Roy S."/>
            <person name="Loubradou J."/>
            <person name="Henrissat B."/>
            <person name="Grigoriev I.V."/>
            <person name="Corradi N."/>
            <person name="Roux C."/>
            <person name="Martin F.M."/>
        </authorList>
    </citation>
    <scope>NUCLEOTIDE SEQUENCE [LARGE SCALE GENOMIC DNA]</scope>
    <source>
        <strain evidence="1 2">DAOM 194757</strain>
    </source>
</reference>
<keyword evidence="2" id="KW-1185">Reference proteome</keyword>
<name>A0A397UM13_9GLOM</name>
<comment type="caution">
    <text evidence="1">The sequence shown here is derived from an EMBL/GenBank/DDBJ whole genome shotgun (WGS) entry which is preliminary data.</text>
</comment>
<dbReference type="AlphaFoldDB" id="A0A397UM13"/>
<gene>
    <name evidence="1" type="ORF">C2G38_2106732</name>
</gene>
<sequence>MWLIKIYSIYSNYSNHRKKQIWVPDSKQLWTCEYSQISQIMIRIELFESRVGESLNI</sequence>
<proteinExistence type="predicted"/>